<dbReference type="InterPro" id="IPR023271">
    <property type="entry name" value="Aquaporin-like"/>
</dbReference>
<dbReference type="InterPro" id="IPR024002">
    <property type="entry name" value="For/NO2_transpt_CS"/>
</dbReference>
<evidence type="ECO:0000256" key="4">
    <source>
        <dbReference type="ARBA" id="ARBA00022989"/>
    </source>
</evidence>
<protein>
    <submittedName>
        <fullName evidence="8">Formate/nitrite transporter</fullName>
    </submittedName>
</protein>
<dbReference type="PANTHER" id="PTHR30520:SF6">
    <property type="entry name" value="FORMATE_NITRATE FAMILY TRANSPORTER (EUROFUNG)"/>
    <property type="match status" value="1"/>
</dbReference>
<keyword evidence="4 7" id="KW-1133">Transmembrane helix</keyword>
<keyword evidence="5 7" id="KW-0472">Membrane</keyword>
<name>A0A1M5E4U4_9ACTN</name>
<dbReference type="OrthoDB" id="9786493at2"/>
<feature type="transmembrane region" description="Helical" evidence="7">
    <location>
        <begin position="28"/>
        <end position="49"/>
    </location>
</feature>
<evidence type="ECO:0000256" key="7">
    <source>
        <dbReference type="SAM" id="Phobius"/>
    </source>
</evidence>
<dbReference type="Proteomes" id="UP000186132">
    <property type="component" value="Unassembled WGS sequence"/>
</dbReference>
<gene>
    <name evidence="8" type="ORF">SAMN05443575_0785</name>
</gene>
<feature type="transmembrane region" description="Helical" evidence="7">
    <location>
        <begin position="167"/>
        <end position="188"/>
    </location>
</feature>
<dbReference type="Pfam" id="PF01226">
    <property type="entry name" value="Form_Nir_trans"/>
    <property type="match status" value="1"/>
</dbReference>
<organism evidence="8 9">
    <name type="scientific">Jatrophihabitans endophyticus</name>
    <dbReference type="NCBI Taxonomy" id="1206085"/>
    <lineage>
        <taxon>Bacteria</taxon>
        <taxon>Bacillati</taxon>
        <taxon>Actinomycetota</taxon>
        <taxon>Actinomycetes</taxon>
        <taxon>Jatrophihabitantales</taxon>
        <taxon>Jatrophihabitantaceae</taxon>
        <taxon>Jatrophihabitans</taxon>
    </lineage>
</organism>
<feature type="transmembrane region" description="Helical" evidence="7">
    <location>
        <begin position="194"/>
        <end position="223"/>
    </location>
</feature>
<evidence type="ECO:0000256" key="1">
    <source>
        <dbReference type="ARBA" id="ARBA00004141"/>
    </source>
</evidence>
<proteinExistence type="inferred from homology"/>
<dbReference type="Gene3D" id="1.20.1080.10">
    <property type="entry name" value="Glycerol uptake facilitator protein"/>
    <property type="match status" value="1"/>
</dbReference>
<keyword evidence="2" id="KW-0813">Transport</keyword>
<dbReference type="PANTHER" id="PTHR30520">
    <property type="entry name" value="FORMATE TRANSPORTER-RELATED"/>
    <property type="match status" value="1"/>
</dbReference>
<dbReference type="STRING" id="1206085.SAMN05443575_0785"/>
<feature type="transmembrane region" description="Helical" evidence="7">
    <location>
        <begin position="61"/>
        <end position="82"/>
    </location>
</feature>
<evidence type="ECO:0000313" key="8">
    <source>
        <dbReference type="EMBL" id="SHF74164.1"/>
    </source>
</evidence>
<dbReference type="GO" id="GO:0015499">
    <property type="term" value="F:formate transmembrane transporter activity"/>
    <property type="evidence" value="ECO:0007669"/>
    <property type="project" value="TreeGrafter"/>
</dbReference>
<feature type="transmembrane region" description="Helical" evidence="7">
    <location>
        <begin position="235"/>
        <end position="260"/>
    </location>
</feature>
<feature type="transmembrane region" description="Helical" evidence="7">
    <location>
        <begin position="110"/>
        <end position="129"/>
    </location>
</feature>
<dbReference type="FunFam" id="1.20.1080.10:FF:000011">
    <property type="entry name" value="Formate family transporter"/>
    <property type="match status" value="1"/>
</dbReference>
<dbReference type="EMBL" id="FQVU01000001">
    <property type="protein sequence ID" value="SHF74164.1"/>
    <property type="molecule type" value="Genomic_DNA"/>
</dbReference>
<accession>A0A1M5E4U4</accession>
<dbReference type="PROSITE" id="PS01006">
    <property type="entry name" value="FORMATE_NITRITE_TP_2"/>
    <property type="match status" value="1"/>
</dbReference>
<keyword evidence="3 7" id="KW-0812">Transmembrane</keyword>
<evidence type="ECO:0000313" key="9">
    <source>
        <dbReference type="Proteomes" id="UP000186132"/>
    </source>
</evidence>
<evidence type="ECO:0000256" key="2">
    <source>
        <dbReference type="ARBA" id="ARBA00022448"/>
    </source>
</evidence>
<dbReference type="InterPro" id="IPR000292">
    <property type="entry name" value="For/NO2_transpt"/>
</dbReference>
<evidence type="ECO:0000256" key="5">
    <source>
        <dbReference type="ARBA" id="ARBA00023136"/>
    </source>
</evidence>
<keyword evidence="9" id="KW-1185">Reference proteome</keyword>
<dbReference type="AlphaFoldDB" id="A0A1M5E4U4"/>
<sequence length="268" mass="27424">MSYNAPPAVAAAAVASGTTKTLLPPPKALIGGFLAGAYIAFGGLLAIVASSGLDPKTWGGLVTVVTGLVFSLGLILVVIGGAELLTGNMALGPMAVFAGKVSVVRVLLNWLWVTIGNFAGSLFVAYVLADKTGVIKQGAPGSAGSSWIRLQAIAAGKGMTETHLEQFLRALGCNWLVCLAVWLALAATTVGGKILAIVFPITAFVALGFDHVVANMFFLPLAIFENTGITGGDMVLNLIFAFLGNAVGAGVFVGGAYYYLYLKDAPAD</sequence>
<evidence type="ECO:0000256" key="3">
    <source>
        <dbReference type="ARBA" id="ARBA00022692"/>
    </source>
</evidence>
<dbReference type="GO" id="GO:0005886">
    <property type="term" value="C:plasma membrane"/>
    <property type="evidence" value="ECO:0007669"/>
    <property type="project" value="TreeGrafter"/>
</dbReference>
<comment type="similarity">
    <text evidence="6">Belongs to the FNT transporter (TC 1.A.16) family.</text>
</comment>
<reference evidence="8 9" key="1">
    <citation type="submission" date="2016-11" db="EMBL/GenBank/DDBJ databases">
        <authorList>
            <person name="Jaros S."/>
            <person name="Januszkiewicz K."/>
            <person name="Wedrychowicz H."/>
        </authorList>
    </citation>
    <scope>NUCLEOTIDE SEQUENCE [LARGE SCALE GENOMIC DNA]</scope>
    <source>
        <strain evidence="8 9">DSM 45627</strain>
    </source>
</reference>
<dbReference type="RefSeq" id="WP_073386143.1">
    <property type="nucleotide sequence ID" value="NZ_FQVU01000001.1"/>
</dbReference>
<evidence type="ECO:0000256" key="6">
    <source>
        <dbReference type="ARBA" id="ARBA00049660"/>
    </source>
</evidence>
<comment type="subcellular location">
    <subcellularLocation>
        <location evidence="1">Membrane</location>
        <topology evidence="1">Multi-pass membrane protein</topology>
    </subcellularLocation>
</comment>